<dbReference type="Pfam" id="PF11848">
    <property type="entry name" value="DUF3368"/>
    <property type="match status" value="1"/>
</dbReference>
<dbReference type="EMBL" id="CP124756">
    <property type="protein sequence ID" value="WGZ95594.1"/>
    <property type="molecule type" value="Genomic_DNA"/>
</dbReference>
<sequence>MQRKLAFVGTVKVLWIAEQRHLINDAAVLLDAMAANGYYLSRQLLQQISE</sequence>
<dbReference type="Proteomes" id="UP001301326">
    <property type="component" value="Chromosome"/>
</dbReference>
<organism evidence="1">
    <name type="scientific">Candidatus Thiothrix putei</name>
    <dbReference type="NCBI Taxonomy" id="3080811"/>
    <lineage>
        <taxon>Bacteria</taxon>
        <taxon>Pseudomonadati</taxon>
        <taxon>Pseudomonadota</taxon>
        <taxon>Gammaproteobacteria</taxon>
        <taxon>Thiotrichales</taxon>
        <taxon>Thiotrichaceae</taxon>
        <taxon>Thiothrix</taxon>
    </lineage>
</organism>
<reference evidence="1" key="1">
    <citation type="journal article" date="2023" name="Int. J. Mol. Sci.">
        <title>Metagenomics Revealed a New Genus 'Candidatus Thiocaldithrix dubininis' gen. nov., sp. nov. and a New Species 'Candidatus Thiothrix putei' sp. nov. in the Family Thiotrichaceae, Some Members of Which Have Traits of Both Na+- and H+-Motive Energetics.</title>
        <authorList>
            <person name="Ravin N.V."/>
            <person name="Muntyan M.S."/>
            <person name="Smolyakov D.D."/>
            <person name="Rudenko T.S."/>
            <person name="Beletsky A.V."/>
            <person name="Mardanov A.V."/>
            <person name="Grabovich M.Y."/>
        </authorList>
    </citation>
    <scope>NUCLEOTIDE SEQUENCE</scope>
    <source>
        <strain evidence="1">GKL-02</strain>
    </source>
</reference>
<proteinExistence type="predicted"/>
<accession>A0AA95KJM5</accession>
<protein>
    <submittedName>
        <fullName evidence="1">DUF3368 domain-containing protein</fullName>
    </submittedName>
</protein>
<dbReference type="InterPro" id="IPR021799">
    <property type="entry name" value="PIN-like_prokaryotic"/>
</dbReference>
<dbReference type="AlphaFoldDB" id="A0AA95KJM5"/>
<dbReference type="KEGG" id="tput:QJT81_06295"/>
<reference evidence="1" key="2">
    <citation type="submission" date="2023-04" db="EMBL/GenBank/DDBJ databases">
        <authorList>
            <person name="Beletskiy A.V."/>
            <person name="Mardanov A.V."/>
            <person name="Ravin N.V."/>
        </authorList>
    </citation>
    <scope>NUCLEOTIDE SEQUENCE</scope>
    <source>
        <strain evidence="1">GKL-02</strain>
    </source>
</reference>
<name>A0AA95KJM5_9GAMM</name>
<evidence type="ECO:0000313" key="1">
    <source>
        <dbReference type="EMBL" id="WGZ95594.1"/>
    </source>
</evidence>
<gene>
    <name evidence="1" type="ORF">QJT81_06295</name>
</gene>